<evidence type="ECO:0000259" key="5">
    <source>
        <dbReference type="PROSITE" id="PS50110"/>
    </source>
</evidence>
<evidence type="ECO:0000313" key="7">
    <source>
        <dbReference type="Proteomes" id="UP000652074"/>
    </source>
</evidence>
<keyword evidence="2" id="KW-0238">DNA-binding</keyword>
<gene>
    <name evidence="6" type="ORF">GPA26_16550</name>
</gene>
<comment type="caution">
    <text evidence="6">The sequence shown here is derived from an EMBL/GenBank/DDBJ whole genome shotgun (WGS) entry which is preliminary data.</text>
</comment>
<dbReference type="SMART" id="SM00421">
    <property type="entry name" value="HTH_LUXR"/>
    <property type="match status" value="1"/>
</dbReference>
<dbReference type="PANTHER" id="PTHR43214:SF38">
    <property type="entry name" value="NITRATE_NITRITE RESPONSE REGULATOR PROTEIN NARL"/>
    <property type="match status" value="1"/>
</dbReference>
<dbReference type="PROSITE" id="PS50043">
    <property type="entry name" value="HTH_LUXR_2"/>
    <property type="match status" value="1"/>
</dbReference>
<dbReference type="InterPro" id="IPR011006">
    <property type="entry name" value="CheY-like_superfamily"/>
</dbReference>
<dbReference type="InterPro" id="IPR000792">
    <property type="entry name" value="Tscrpt_reg_LuxR_C"/>
</dbReference>
<keyword evidence="1 3" id="KW-0597">Phosphoprotein</keyword>
<evidence type="ECO:0000259" key="4">
    <source>
        <dbReference type="PROSITE" id="PS50043"/>
    </source>
</evidence>
<dbReference type="Proteomes" id="UP000652074">
    <property type="component" value="Unassembled WGS sequence"/>
</dbReference>
<sequence>MIEVTERPIRVFLVDDHRATLWGLERLVDGAQRMQLAGSATSVAELLASPESREADVIVIDLDLGGHDSSDSFAELLSTYGAKVLVLTGARDLDAHRRAVMAGARGVVRKEEPVDVLLRAIEKVHEGDVWVNRALIGDIMNMLTGNKRAAAPDDARIASLTPKEHEVIGAVVRHKGAKSLVIADDLGISEHTLRNHLTAIYHKLEVHGRLELYLYAKERGIGTVAQ</sequence>
<dbReference type="InterPro" id="IPR001789">
    <property type="entry name" value="Sig_transdc_resp-reg_receiver"/>
</dbReference>
<evidence type="ECO:0000256" key="3">
    <source>
        <dbReference type="PROSITE-ProRule" id="PRU00169"/>
    </source>
</evidence>
<protein>
    <submittedName>
        <fullName evidence="6">Response regulator</fullName>
    </submittedName>
</protein>
<keyword evidence="7" id="KW-1185">Reference proteome</keyword>
<dbReference type="Pfam" id="PF00196">
    <property type="entry name" value="GerE"/>
    <property type="match status" value="1"/>
</dbReference>
<dbReference type="EMBL" id="WTVR01000034">
    <property type="protein sequence ID" value="NMF90079.1"/>
    <property type="molecule type" value="Genomic_DNA"/>
</dbReference>
<feature type="domain" description="HTH luxR-type" evidence="4">
    <location>
        <begin position="153"/>
        <end position="220"/>
    </location>
</feature>
<accession>A0ABX1MQ61</accession>
<dbReference type="CDD" id="cd17535">
    <property type="entry name" value="REC_NarL-like"/>
    <property type="match status" value="1"/>
</dbReference>
<dbReference type="Gene3D" id="3.40.50.2300">
    <property type="match status" value="1"/>
</dbReference>
<dbReference type="RefSeq" id="WP_169207429.1">
    <property type="nucleotide sequence ID" value="NZ_CP059560.1"/>
</dbReference>
<dbReference type="InterPro" id="IPR016032">
    <property type="entry name" value="Sig_transdc_resp-reg_C-effctor"/>
</dbReference>
<evidence type="ECO:0000313" key="6">
    <source>
        <dbReference type="EMBL" id="NMF90079.1"/>
    </source>
</evidence>
<dbReference type="CDD" id="cd06170">
    <property type="entry name" value="LuxR_C_like"/>
    <property type="match status" value="1"/>
</dbReference>
<feature type="domain" description="Response regulatory" evidence="5">
    <location>
        <begin position="10"/>
        <end position="125"/>
    </location>
</feature>
<feature type="modified residue" description="4-aspartylphosphate" evidence="3">
    <location>
        <position position="61"/>
    </location>
</feature>
<reference evidence="6 7" key="1">
    <citation type="submission" date="2019-12" db="EMBL/GenBank/DDBJ databases">
        <title>Comparative genomics gives insights into the taxonomy of the Azoarcus-Aromatoleum group and reveals separate origins of nif in the plant-associated Azoarcus and non-plant-associated Aromatoleum sub-groups.</title>
        <authorList>
            <person name="Lafos M."/>
            <person name="Maluk M."/>
            <person name="Batista M."/>
            <person name="Junghare M."/>
            <person name="Carmona M."/>
            <person name="Faoro H."/>
            <person name="Cruz L.M."/>
            <person name="Battistoni F."/>
            <person name="De Souza E."/>
            <person name="Pedrosa F."/>
            <person name="Chen W.-M."/>
            <person name="Poole P.S."/>
            <person name="Dixon R.A."/>
            <person name="James E.K."/>
        </authorList>
    </citation>
    <scope>NUCLEOTIDE SEQUENCE [LARGE SCALE GENOMIC DNA]</scope>
    <source>
        <strain evidence="6 7">ToN1</strain>
    </source>
</reference>
<organism evidence="6 7">
    <name type="scientific">Aromatoleum petrolei</name>
    <dbReference type="NCBI Taxonomy" id="76116"/>
    <lineage>
        <taxon>Bacteria</taxon>
        <taxon>Pseudomonadati</taxon>
        <taxon>Pseudomonadota</taxon>
        <taxon>Betaproteobacteria</taxon>
        <taxon>Rhodocyclales</taxon>
        <taxon>Rhodocyclaceae</taxon>
        <taxon>Aromatoleum</taxon>
    </lineage>
</organism>
<dbReference type="PROSITE" id="PS00622">
    <property type="entry name" value="HTH_LUXR_1"/>
    <property type="match status" value="1"/>
</dbReference>
<dbReference type="InterPro" id="IPR039420">
    <property type="entry name" value="WalR-like"/>
</dbReference>
<dbReference type="SUPFAM" id="SSF46894">
    <property type="entry name" value="C-terminal effector domain of the bipartite response regulators"/>
    <property type="match status" value="1"/>
</dbReference>
<dbReference type="PROSITE" id="PS50110">
    <property type="entry name" value="RESPONSE_REGULATORY"/>
    <property type="match status" value="1"/>
</dbReference>
<dbReference type="SMART" id="SM00448">
    <property type="entry name" value="REC"/>
    <property type="match status" value="1"/>
</dbReference>
<evidence type="ECO:0000256" key="1">
    <source>
        <dbReference type="ARBA" id="ARBA00022553"/>
    </source>
</evidence>
<dbReference type="Pfam" id="PF00072">
    <property type="entry name" value="Response_reg"/>
    <property type="match status" value="1"/>
</dbReference>
<evidence type="ECO:0000256" key="2">
    <source>
        <dbReference type="ARBA" id="ARBA00023125"/>
    </source>
</evidence>
<name>A0ABX1MQ61_9RHOO</name>
<dbReference type="InterPro" id="IPR058245">
    <property type="entry name" value="NreC/VraR/RcsB-like_REC"/>
</dbReference>
<proteinExistence type="predicted"/>
<dbReference type="PANTHER" id="PTHR43214">
    <property type="entry name" value="TWO-COMPONENT RESPONSE REGULATOR"/>
    <property type="match status" value="1"/>
</dbReference>
<dbReference type="SUPFAM" id="SSF52172">
    <property type="entry name" value="CheY-like"/>
    <property type="match status" value="1"/>
</dbReference>